<dbReference type="Proteomes" id="UP000694553">
    <property type="component" value="Unassembled WGS sequence"/>
</dbReference>
<dbReference type="Gene3D" id="3.30.160.60">
    <property type="entry name" value="Classic Zinc Finger"/>
    <property type="match status" value="6"/>
</dbReference>
<comment type="similarity">
    <text evidence="2">Belongs to the krueppel C2H2-type zinc-finger protein family.</text>
</comment>
<dbReference type="FunFam" id="3.30.160.60:FF:000056">
    <property type="entry name" value="Zinc finger and SCAN domain-containing 20"/>
    <property type="match status" value="1"/>
</dbReference>
<dbReference type="PANTHER" id="PTHR24390">
    <property type="entry name" value="ZINC FINGER PROTEIN"/>
    <property type="match status" value="1"/>
</dbReference>
<protein>
    <submittedName>
        <fullName evidence="11">Uncharacterized protein</fullName>
    </submittedName>
</protein>
<dbReference type="PROSITE" id="PS50157">
    <property type="entry name" value="ZINC_FINGER_C2H2_2"/>
    <property type="match status" value="6"/>
</dbReference>
<dbReference type="AlphaFoldDB" id="A0A8U7MVA9"/>
<feature type="region of interest" description="Disordered" evidence="10">
    <location>
        <begin position="417"/>
        <end position="455"/>
    </location>
</feature>
<name>A0A8U7MVA9_CORMO</name>
<reference evidence="11" key="3">
    <citation type="submission" date="2025-09" db="UniProtKB">
        <authorList>
            <consortium name="Ensembl"/>
        </authorList>
    </citation>
    <scope>IDENTIFICATION</scope>
</reference>
<dbReference type="SUPFAM" id="SSF57667">
    <property type="entry name" value="beta-beta-alpha zinc fingers"/>
    <property type="match status" value="4"/>
</dbReference>
<keyword evidence="7" id="KW-0805">Transcription regulation</keyword>
<dbReference type="GO" id="GO:0006357">
    <property type="term" value="P:regulation of transcription by RNA polymerase II"/>
    <property type="evidence" value="ECO:0007669"/>
    <property type="project" value="TreeGrafter"/>
</dbReference>
<evidence type="ECO:0000256" key="10">
    <source>
        <dbReference type="SAM" id="MobiDB-lite"/>
    </source>
</evidence>
<organism evidence="11 12">
    <name type="scientific">Corvus moneduloides</name>
    <name type="common">New Caledonian crow</name>
    <dbReference type="NCBI Taxonomy" id="1196302"/>
    <lineage>
        <taxon>Eukaryota</taxon>
        <taxon>Metazoa</taxon>
        <taxon>Chordata</taxon>
        <taxon>Craniata</taxon>
        <taxon>Vertebrata</taxon>
        <taxon>Euteleostomi</taxon>
        <taxon>Archelosauria</taxon>
        <taxon>Archosauria</taxon>
        <taxon>Dinosauria</taxon>
        <taxon>Saurischia</taxon>
        <taxon>Theropoda</taxon>
        <taxon>Coelurosauria</taxon>
        <taxon>Aves</taxon>
        <taxon>Neognathae</taxon>
        <taxon>Neoaves</taxon>
        <taxon>Telluraves</taxon>
        <taxon>Australaves</taxon>
        <taxon>Passeriformes</taxon>
        <taxon>Corvoidea</taxon>
        <taxon>Corvidae</taxon>
        <taxon>Corvus</taxon>
    </lineage>
</organism>
<evidence type="ECO:0000256" key="4">
    <source>
        <dbReference type="ARBA" id="ARBA00022737"/>
    </source>
</evidence>
<keyword evidence="9" id="KW-0539">Nucleus</keyword>
<comment type="subcellular location">
    <subcellularLocation>
        <location evidence="1">Nucleus</location>
    </subcellularLocation>
</comment>
<evidence type="ECO:0000256" key="2">
    <source>
        <dbReference type="ARBA" id="ARBA00006991"/>
    </source>
</evidence>
<dbReference type="GO" id="GO:0003700">
    <property type="term" value="F:DNA-binding transcription factor activity"/>
    <property type="evidence" value="ECO:0007669"/>
    <property type="project" value="TreeGrafter"/>
</dbReference>
<dbReference type="InterPro" id="IPR036236">
    <property type="entry name" value="Znf_C2H2_sf"/>
</dbReference>
<dbReference type="GO" id="GO:0000978">
    <property type="term" value="F:RNA polymerase II cis-regulatory region sequence-specific DNA binding"/>
    <property type="evidence" value="ECO:0007669"/>
    <property type="project" value="TreeGrafter"/>
</dbReference>
<evidence type="ECO:0000313" key="12">
    <source>
        <dbReference type="Proteomes" id="UP000694553"/>
    </source>
</evidence>
<accession>A0A8U7MVA9</accession>
<evidence type="ECO:0000256" key="7">
    <source>
        <dbReference type="ARBA" id="ARBA00023015"/>
    </source>
</evidence>
<evidence type="ECO:0000313" key="11">
    <source>
        <dbReference type="Ensembl" id="ENSCMUP00000029722.1"/>
    </source>
</evidence>
<keyword evidence="6" id="KW-0862">Zinc</keyword>
<dbReference type="FunFam" id="3.30.160.60:FF:002343">
    <property type="entry name" value="Zinc finger protein 33A"/>
    <property type="match status" value="1"/>
</dbReference>
<evidence type="ECO:0000256" key="9">
    <source>
        <dbReference type="ARBA" id="ARBA00023242"/>
    </source>
</evidence>
<keyword evidence="3" id="KW-0479">Metal-binding</keyword>
<keyword evidence="5" id="KW-0863">Zinc-finger</keyword>
<dbReference type="FunFam" id="3.30.160.60:FF:000355">
    <property type="entry name" value="zinc finger and SCAN domain-containing protein 20 isoform X1"/>
    <property type="match status" value="1"/>
</dbReference>
<dbReference type="Pfam" id="PF00096">
    <property type="entry name" value="zf-C2H2"/>
    <property type="match status" value="6"/>
</dbReference>
<dbReference type="InterPro" id="IPR013087">
    <property type="entry name" value="Znf_C2H2_type"/>
</dbReference>
<keyword evidence="8" id="KW-0804">Transcription</keyword>
<evidence type="ECO:0000256" key="6">
    <source>
        <dbReference type="ARBA" id="ARBA00022833"/>
    </source>
</evidence>
<sequence>AALHHVGPPGHPPEHPHGAETLLLWELQVLLLPGDLPGCPPEASRRGRPLRREPELQGLPQRPHSVLENMARKGDVAQECSIPRNPSNPRNPPWKIQVKEEPEPPTDGTAGTAAAACQKLHIKEEPPENPTYGKLFDSKIPPPVLQGRQPKKEEDADGQHKWEVPVVSKRVLHVKEEPEESTDFGMCYGQKPNPSAVQRIQIQDEPGVVANHQESQSPKKKQEKCCQSTREEMLEKHKKSMSRKDPSAKGDPRGERTFPCPECGKSFNQKSNLTRHRKIHTSEGPYKCSECGESFRMKRKPRRHQRAHLSEPFKCPECGKSFSQRSNLLRHQRIHTKEEPYRCPECEKTFNQKANLFRHQTIHARMGPCKCTKCGKCFPHRRHLIKHQLLHSWGGAHKCGVCGKRYRLKKYLRRHQKIHTREGASPCSKSGENARTGPHPAEQRALGPVRSDGES</sequence>
<dbReference type="GO" id="GO:0008270">
    <property type="term" value="F:zinc ion binding"/>
    <property type="evidence" value="ECO:0007669"/>
    <property type="project" value="UniProtKB-KW"/>
</dbReference>
<dbReference type="GO" id="GO:0005634">
    <property type="term" value="C:nucleus"/>
    <property type="evidence" value="ECO:0007669"/>
    <property type="project" value="UniProtKB-SubCell"/>
</dbReference>
<dbReference type="FunFam" id="3.30.160.60:FF:000759">
    <property type="entry name" value="zinc finger protein 16"/>
    <property type="match status" value="1"/>
</dbReference>
<dbReference type="OMA" id="CCRNENS"/>
<evidence type="ECO:0000256" key="1">
    <source>
        <dbReference type="ARBA" id="ARBA00004123"/>
    </source>
</evidence>
<dbReference type="PROSITE" id="PS00028">
    <property type="entry name" value="ZINC_FINGER_C2H2_1"/>
    <property type="match status" value="5"/>
</dbReference>
<evidence type="ECO:0000256" key="8">
    <source>
        <dbReference type="ARBA" id="ARBA00023163"/>
    </source>
</evidence>
<keyword evidence="12" id="KW-1185">Reference proteome</keyword>
<feature type="region of interest" description="Disordered" evidence="10">
    <location>
        <begin position="125"/>
        <end position="164"/>
    </location>
</feature>
<evidence type="ECO:0000256" key="5">
    <source>
        <dbReference type="ARBA" id="ARBA00022771"/>
    </source>
</evidence>
<keyword evidence="4" id="KW-0677">Repeat</keyword>
<reference evidence="11" key="2">
    <citation type="submission" date="2025-08" db="UniProtKB">
        <authorList>
            <consortium name="Ensembl"/>
        </authorList>
    </citation>
    <scope>IDENTIFICATION</scope>
</reference>
<dbReference type="Ensembl" id="ENSCMUT00000034556.1">
    <property type="protein sequence ID" value="ENSCMUP00000029722.1"/>
    <property type="gene ID" value="ENSCMUG00000019462.1"/>
</dbReference>
<feature type="compositionally biased region" description="Basic and acidic residues" evidence="10">
    <location>
        <begin position="242"/>
        <end position="256"/>
    </location>
</feature>
<dbReference type="FunFam" id="3.30.160.60:FF:000145">
    <property type="entry name" value="Zinc finger protein 574"/>
    <property type="match status" value="1"/>
</dbReference>
<dbReference type="PANTHER" id="PTHR24390:SF240">
    <property type="entry name" value="ZINC FINGER PROTEIN 772"/>
    <property type="match status" value="1"/>
</dbReference>
<feature type="region of interest" description="Disordered" evidence="10">
    <location>
        <begin position="36"/>
        <end position="112"/>
    </location>
</feature>
<feature type="compositionally biased region" description="Basic and acidic residues" evidence="10">
    <location>
        <begin position="150"/>
        <end position="163"/>
    </location>
</feature>
<proteinExistence type="inferred from homology"/>
<feature type="region of interest" description="Disordered" evidence="10">
    <location>
        <begin position="209"/>
        <end position="261"/>
    </location>
</feature>
<dbReference type="SMART" id="SM00355">
    <property type="entry name" value="ZnF_C2H2"/>
    <property type="match status" value="6"/>
</dbReference>
<evidence type="ECO:0000256" key="3">
    <source>
        <dbReference type="ARBA" id="ARBA00022723"/>
    </source>
</evidence>
<reference evidence="12" key="1">
    <citation type="submission" date="2019-10" db="EMBL/GenBank/DDBJ databases">
        <title>Corvus moneduloides (New Caledonian crow) genome, bCorMon1, primary haplotype.</title>
        <authorList>
            <person name="Rutz C."/>
            <person name="Fungtammasan C."/>
            <person name="Mountcastle J."/>
            <person name="Formenti G."/>
            <person name="Chow W."/>
            <person name="Howe K."/>
            <person name="Steele M.P."/>
            <person name="Fernandes J."/>
            <person name="Gilbert M.T.P."/>
            <person name="Fedrigo O."/>
            <person name="Jarvis E.D."/>
            <person name="Gemmell N."/>
        </authorList>
    </citation>
    <scope>NUCLEOTIDE SEQUENCE [LARGE SCALE GENOMIC DNA]</scope>
</reference>